<keyword evidence="2" id="KW-0472">Membrane</keyword>
<feature type="compositionally biased region" description="Basic and acidic residues" evidence="1">
    <location>
        <begin position="41"/>
        <end position="54"/>
    </location>
</feature>
<evidence type="ECO:0000256" key="2">
    <source>
        <dbReference type="SAM" id="Phobius"/>
    </source>
</evidence>
<dbReference type="EMBL" id="JAAQPH010000012">
    <property type="protein sequence ID" value="NIA70219.1"/>
    <property type="molecule type" value="Genomic_DNA"/>
</dbReference>
<name>A0A967EZG0_9PROT</name>
<sequence>MFGLPSIQKLIVLGLVIAAVWYGFKFLGRLQAARKAEAKLRAAEGKKPQKRKAEPPTAGTDKVADLVPCPSCGAYVQADSRCSCGHKL</sequence>
<keyword evidence="2" id="KW-0812">Transmembrane</keyword>
<dbReference type="RefSeq" id="WP_167226593.1">
    <property type="nucleotide sequence ID" value="NZ_JAAQPH010000012.1"/>
</dbReference>
<feature type="region of interest" description="Disordered" evidence="1">
    <location>
        <begin position="41"/>
        <end position="60"/>
    </location>
</feature>
<proteinExistence type="predicted"/>
<organism evidence="3 4">
    <name type="scientific">Pelagibius litoralis</name>
    <dbReference type="NCBI Taxonomy" id="374515"/>
    <lineage>
        <taxon>Bacteria</taxon>
        <taxon>Pseudomonadati</taxon>
        <taxon>Pseudomonadota</taxon>
        <taxon>Alphaproteobacteria</taxon>
        <taxon>Rhodospirillales</taxon>
        <taxon>Rhodovibrionaceae</taxon>
        <taxon>Pelagibius</taxon>
    </lineage>
</organism>
<evidence type="ECO:0000313" key="4">
    <source>
        <dbReference type="Proteomes" id="UP000761264"/>
    </source>
</evidence>
<dbReference type="AlphaFoldDB" id="A0A967EZG0"/>
<keyword evidence="4" id="KW-1185">Reference proteome</keyword>
<protein>
    <submittedName>
        <fullName evidence="3">Uncharacterized protein</fullName>
    </submittedName>
</protein>
<feature type="transmembrane region" description="Helical" evidence="2">
    <location>
        <begin position="6"/>
        <end position="24"/>
    </location>
</feature>
<keyword evidence="2" id="KW-1133">Transmembrane helix</keyword>
<gene>
    <name evidence="3" type="ORF">HBA54_16555</name>
</gene>
<evidence type="ECO:0000313" key="3">
    <source>
        <dbReference type="EMBL" id="NIA70219.1"/>
    </source>
</evidence>
<dbReference type="Proteomes" id="UP000761264">
    <property type="component" value="Unassembled WGS sequence"/>
</dbReference>
<comment type="caution">
    <text evidence="3">The sequence shown here is derived from an EMBL/GenBank/DDBJ whole genome shotgun (WGS) entry which is preliminary data.</text>
</comment>
<reference evidence="3" key="1">
    <citation type="submission" date="2020-03" db="EMBL/GenBank/DDBJ databases">
        <title>Genome of Pelagibius litoralis DSM 21314T.</title>
        <authorList>
            <person name="Wang G."/>
        </authorList>
    </citation>
    <scope>NUCLEOTIDE SEQUENCE</scope>
    <source>
        <strain evidence="3">DSM 21314</strain>
    </source>
</reference>
<accession>A0A967EZG0</accession>
<evidence type="ECO:0000256" key="1">
    <source>
        <dbReference type="SAM" id="MobiDB-lite"/>
    </source>
</evidence>